<dbReference type="Proteomes" id="UP001162483">
    <property type="component" value="Unassembled WGS sequence"/>
</dbReference>
<accession>A0ABN9FJ77</accession>
<dbReference type="EMBL" id="CATNWA010016992">
    <property type="protein sequence ID" value="CAI9597009.1"/>
    <property type="molecule type" value="Genomic_DNA"/>
</dbReference>
<reference evidence="1" key="1">
    <citation type="submission" date="2023-05" db="EMBL/GenBank/DDBJ databases">
        <authorList>
            <person name="Stuckert A."/>
        </authorList>
    </citation>
    <scope>NUCLEOTIDE SEQUENCE</scope>
</reference>
<protein>
    <submittedName>
        <fullName evidence="1">Uncharacterized protein</fullName>
    </submittedName>
</protein>
<evidence type="ECO:0000313" key="2">
    <source>
        <dbReference type="Proteomes" id="UP001162483"/>
    </source>
</evidence>
<comment type="caution">
    <text evidence="1">The sequence shown here is derived from an EMBL/GenBank/DDBJ whole genome shotgun (WGS) entry which is preliminary data.</text>
</comment>
<gene>
    <name evidence="1" type="ORF">SPARVUS_LOCUS12160647</name>
</gene>
<feature type="non-terminal residue" evidence="1">
    <location>
        <position position="1"/>
    </location>
</feature>
<name>A0ABN9FJ77_9NEOB</name>
<evidence type="ECO:0000313" key="1">
    <source>
        <dbReference type="EMBL" id="CAI9597009.1"/>
    </source>
</evidence>
<organism evidence="1 2">
    <name type="scientific">Staurois parvus</name>
    <dbReference type="NCBI Taxonomy" id="386267"/>
    <lineage>
        <taxon>Eukaryota</taxon>
        <taxon>Metazoa</taxon>
        <taxon>Chordata</taxon>
        <taxon>Craniata</taxon>
        <taxon>Vertebrata</taxon>
        <taxon>Euteleostomi</taxon>
        <taxon>Amphibia</taxon>
        <taxon>Batrachia</taxon>
        <taxon>Anura</taxon>
        <taxon>Neobatrachia</taxon>
        <taxon>Ranoidea</taxon>
        <taxon>Ranidae</taxon>
        <taxon>Staurois</taxon>
    </lineage>
</organism>
<keyword evidence="2" id="KW-1185">Reference proteome</keyword>
<sequence>VLHRCTGSSPFSLAQVYRLLPFSLAQVYRLLPFSLAQVYRLLPFSLSSDVTAHWVLLTMCFRSCSQLELRLISWLEDVQHHLAFNSPASPAPPLSVFQFFQSASHVGVTYKNTASLETPSPPVWEHPLLHSDICITPPTACIRAEGS</sequence>
<proteinExistence type="predicted"/>